<gene>
    <name evidence="3" type="ORF">SAMN05661093_06549</name>
</gene>
<dbReference type="AlphaFoldDB" id="A0A1Y5Y0L9"/>
<dbReference type="InterPro" id="IPR001387">
    <property type="entry name" value="Cro/C1-type_HTH"/>
</dbReference>
<keyword evidence="4" id="KW-1185">Reference proteome</keyword>
<organism evidence="3 4">
    <name type="scientific">Kibdelosporangium aridum</name>
    <dbReference type="NCBI Taxonomy" id="2030"/>
    <lineage>
        <taxon>Bacteria</taxon>
        <taxon>Bacillati</taxon>
        <taxon>Actinomycetota</taxon>
        <taxon>Actinomycetes</taxon>
        <taxon>Pseudonocardiales</taxon>
        <taxon>Pseudonocardiaceae</taxon>
        <taxon>Kibdelosporangium</taxon>
    </lineage>
</organism>
<dbReference type="SUPFAM" id="SSF47413">
    <property type="entry name" value="lambda repressor-like DNA-binding domains"/>
    <property type="match status" value="1"/>
</dbReference>
<name>A0A1Y5Y0L9_KIBAR</name>
<dbReference type="CDD" id="cd00093">
    <property type="entry name" value="HTH_XRE"/>
    <property type="match status" value="1"/>
</dbReference>
<keyword evidence="3" id="KW-0238">DNA-binding</keyword>
<sequence length="87" mass="9779">MARSPRPLVNRRMIVGYTQEGLAEALGVDRTTIGRWERGEQLPQPWQRPDLACKLHITMEELDGFLRQSDPEPPTSPVWPGATSLGI</sequence>
<protein>
    <submittedName>
        <fullName evidence="3">DNA-binding transcriptional regulator, XRE-family HTH domain</fullName>
    </submittedName>
</protein>
<dbReference type="RefSeq" id="WP_143446748.1">
    <property type="nucleotide sequence ID" value="NZ_FWXV01000006.1"/>
</dbReference>
<feature type="domain" description="HTH cro/C1-type" evidence="2">
    <location>
        <begin position="8"/>
        <end position="62"/>
    </location>
</feature>
<dbReference type="Pfam" id="PF01381">
    <property type="entry name" value="HTH_3"/>
    <property type="match status" value="1"/>
</dbReference>
<proteinExistence type="predicted"/>
<dbReference type="Gene3D" id="1.10.260.40">
    <property type="entry name" value="lambda repressor-like DNA-binding domains"/>
    <property type="match status" value="1"/>
</dbReference>
<dbReference type="InterPro" id="IPR010982">
    <property type="entry name" value="Lambda_DNA-bd_dom_sf"/>
</dbReference>
<evidence type="ECO:0000313" key="4">
    <source>
        <dbReference type="Proteomes" id="UP000192674"/>
    </source>
</evidence>
<feature type="region of interest" description="Disordered" evidence="1">
    <location>
        <begin position="66"/>
        <end position="87"/>
    </location>
</feature>
<accession>A0A1Y5Y0L9</accession>
<dbReference type="EMBL" id="FWXV01000006">
    <property type="protein sequence ID" value="SMD20703.1"/>
    <property type="molecule type" value="Genomic_DNA"/>
</dbReference>
<dbReference type="PROSITE" id="PS50943">
    <property type="entry name" value="HTH_CROC1"/>
    <property type="match status" value="1"/>
</dbReference>
<evidence type="ECO:0000256" key="1">
    <source>
        <dbReference type="SAM" id="MobiDB-lite"/>
    </source>
</evidence>
<evidence type="ECO:0000259" key="2">
    <source>
        <dbReference type="PROSITE" id="PS50943"/>
    </source>
</evidence>
<evidence type="ECO:0000313" key="3">
    <source>
        <dbReference type="EMBL" id="SMD20703.1"/>
    </source>
</evidence>
<dbReference type="GO" id="GO:0003677">
    <property type="term" value="F:DNA binding"/>
    <property type="evidence" value="ECO:0007669"/>
    <property type="project" value="UniProtKB-KW"/>
</dbReference>
<reference evidence="3 4" key="1">
    <citation type="submission" date="2017-04" db="EMBL/GenBank/DDBJ databases">
        <authorList>
            <person name="Afonso C.L."/>
            <person name="Miller P.J."/>
            <person name="Scott M.A."/>
            <person name="Spackman E."/>
            <person name="Goraichik I."/>
            <person name="Dimitrov K.M."/>
            <person name="Suarez D.L."/>
            <person name="Swayne D.E."/>
        </authorList>
    </citation>
    <scope>NUCLEOTIDE SEQUENCE [LARGE SCALE GENOMIC DNA]</scope>
    <source>
        <strain evidence="3 4">DSM 43828</strain>
    </source>
</reference>
<dbReference type="Proteomes" id="UP000192674">
    <property type="component" value="Unassembled WGS sequence"/>
</dbReference>
<dbReference type="SMART" id="SM00530">
    <property type="entry name" value="HTH_XRE"/>
    <property type="match status" value="1"/>
</dbReference>